<reference evidence="2" key="2">
    <citation type="submission" date="2017-06" db="EMBL/GenBank/DDBJ databases">
        <title>WGS assembly of Brachypodium distachyon.</title>
        <authorList>
            <consortium name="The International Brachypodium Initiative"/>
            <person name="Lucas S."/>
            <person name="Harmon-Smith M."/>
            <person name="Lail K."/>
            <person name="Tice H."/>
            <person name="Grimwood J."/>
            <person name="Bruce D."/>
            <person name="Barry K."/>
            <person name="Shu S."/>
            <person name="Lindquist E."/>
            <person name="Wang M."/>
            <person name="Pitluck S."/>
            <person name="Vogel J.P."/>
            <person name="Garvin D.F."/>
            <person name="Mockler T.C."/>
            <person name="Schmutz J."/>
            <person name="Rokhsar D."/>
            <person name="Bevan M.W."/>
        </authorList>
    </citation>
    <scope>NUCLEOTIDE SEQUENCE</scope>
    <source>
        <strain evidence="2">Bd21</strain>
    </source>
</reference>
<sequence length="79" mass="8729">MHTDSQNLIAMKKNHPPCSSGSNSQRETMEKTTDPSLEWREEETIYSPYASMEPDREQGENAPTTHAVAYIAIGLGSSS</sequence>
<evidence type="ECO:0000313" key="4">
    <source>
        <dbReference type="Proteomes" id="UP000008810"/>
    </source>
</evidence>
<dbReference type="EMBL" id="CM000880">
    <property type="protein sequence ID" value="PNT78030.1"/>
    <property type="molecule type" value="Genomic_DNA"/>
</dbReference>
<name>A0A2K2DUS5_BRADI</name>
<reference evidence="2 3" key="1">
    <citation type="journal article" date="2010" name="Nature">
        <title>Genome sequencing and analysis of the model grass Brachypodium distachyon.</title>
        <authorList>
            <consortium name="International Brachypodium Initiative"/>
        </authorList>
    </citation>
    <scope>NUCLEOTIDE SEQUENCE [LARGE SCALE GENOMIC DNA]</scope>
    <source>
        <strain evidence="2 3">Bd21</strain>
    </source>
</reference>
<dbReference type="InParanoid" id="A0A2K2DUS5"/>
<dbReference type="Proteomes" id="UP000008810">
    <property type="component" value="Chromosome 1"/>
</dbReference>
<evidence type="ECO:0000256" key="1">
    <source>
        <dbReference type="SAM" id="MobiDB-lite"/>
    </source>
</evidence>
<dbReference type="EnsemblPlants" id="PNT78030">
    <property type="protein sequence ID" value="PNT78030"/>
    <property type="gene ID" value="BRADI_1g72563v3"/>
</dbReference>
<accession>A0A2K2DUS5</accession>
<feature type="region of interest" description="Disordered" evidence="1">
    <location>
        <begin position="1"/>
        <end position="42"/>
    </location>
</feature>
<protein>
    <submittedName>
        <fullName evidence="2 3">Uncharacterized protein</fullName>
    </submittedName>
</protein>
<evidence type="ECO:0000313" key="2">
    <source>
        <dbReference type="EMBL" id="PNT78030.1"/>
    </source>
</evidence>
<feature type="compositionally biased region" description="Polar residues" evidence="1">
    <location>
        <begin position="17"/>
        <end position="26"/>
    </location>
</feature>
<gene>
    <name evidence="2" type="ORF">BRADI_1g72563v3</name>
</gene>
<keyword evidence="4" id="KW-1185">Reference proteome</keyword>
<reference evidence="3" key="3">
    <citation type="submission" date="2018-08" db="UniProtKB">
        <authorList>
            <consortium name="EnsemblPlants"/>
        </authorList>
    </citation>
    <scope>IDENTIFICATION</scope>
    <source>
        <strain evidence="3">cv. Bd21</strain>
    </source>
</reference>
<dbReference type="AlphaFoldDB" id="A0A2K2DUS5"/>
<feature type="compositionally biased region" description="Basic and acidic residues" evidence="1">
    <location>
        <begin position="27"/>
        <end position="42"/>
    </location>
</feature>
<evidence type="ECO:0000313" key="3">
    <source>
        <dbReference type="EnsemblPlants" id="PNT78030"/>
    </source>
</evidence>
<proteinExistence type="predicted"/>
<dbReference type="Gramene" id="PNT78030">
    <property type="protein sequence ID" value="PNT78030"/>
    <property type="gene ID" value="BRADI_1g72563v3"/>
</dbReference>
<organism evidence="2">
    <name type="scientific">Brachypodium distachyon</name>
    <name type="common">Purple false brome</name>
    <name type="synonym">Trachynia distachya</name>
    <dbReference type="NCBI Taxonomy" id="15368"/>
    <lineage>
        <taxon>Eukaryota</taxon>
        <taxon>Viridiplantae</taxon>
        <taxon>Streptophyta</taxon>
        <taxon>Embryophyta</taxon>
        <taxon>Tracheophyta</taxon>
        <taxon>Spermatophyta</taxon>
        <taxon>Magnoliopsida</taxon>
        <taxon>Liliopsida</taxon>
        <taxon>Poales</taxon>
        <taxon>Poaceae</taxon>
        <taxon>BOP clade</taxon>
        <taxon>Pooideae</taxon>
        <taxon>Stipodae</taxon>
        <taxon>Brachypodieae</taxon>
        <taxon>Brachypodium</taxon>
    </lineage>
</organism>